<gene>
    <name evidence="1" type="ORF">A9200_11525</name>
</gene>
<dbReference type="EMBL" id="LZFP01000052">
    <property type="protein sequence ID" value="OBR35194.1"/>
    <property type="molecule type" value="Genomic_DNA"/>
</dbReference>
<organism evidence="1 2">
    <name type="scientific">Maribacter hydrothermalis</name>
    <dbReference type="NCBI Taxonomy" id="1836467"/>
    <lineage>
        <taxon>Bacteria</taxon>
        <taxon>Pseudomonadati</taxon>
        <taxon>Bacteroidota</taxon>
        <taxon>Flavobacteriia</taxon>
        <taxon>Flavobacteriales</taxon>
        <taxon>Flavobacteriaceae</taxon>
        <taxon>Maribacter</taxon>
    </lineage>
</organism>
<keyword evidence="2" id="KW-1185">Reference proteome</keyword>
<proteinExistence type="predicted"/>
<protein>
    <submittedName>
        <fullName evidence="1">Uncharacterized protein</fullName>
    </submittedName>
</protein>
<dbReference type="KEGG" id="mart:BTR34_05295"/>
<dbReference type="Proteomes" id="UP000092164">
    <property type="component" value="Unassembled WGS sequence"/>
</dbReference>
<comment type="caution">
    <text evidence="1">The sequence shown here is derived from an EMBL/GenBank/DDBJ whole genome shotgun (WGS) entry which is preliminary data.</text>
</comment>
<accession>A0A1B7YXR5</accession>
<evidence type="ECO:0000313" key="1">
    <source>
        <dbReference type="EMBL" id="OBR35194.1"/>
    </source>
</evidence>
<dbReference type="AlphaFoldDB" id="A0A1B7YXR5"/>
<dbReference type="STRING" id="1836467.BTR34_05295"/>
<evidence type="ECO:0000313" key="2">
    <source>
        <dbReference type="Proteomes" id="UP000092164"/>
    </source>
</evidence>
<reference evidence="2" key="1">
    <citation type="submission" date="2016-06" db="EMBL/GenBank/DDBJ databases">
        <authorList>
            <person name="Zhan P."/>
        </authorList>
    </citation>
    <scope>NUCLEOTIDE SEQUENCE [LARGE SCALE GENOMIC DNA]</scope>
    <source>
        <strain evidence="2">T28</strain>
    </source>
</reference>
<name>A0A1B7YXR5_9FLAO</name>
<dbReference type="RefSeq" id="WP_068487163.1">
    <property type="nucleotide sequence ID" value="NZ_CP018760.1"/>
</dbReference>
<dbReference type="OrthoDB" id="1448449at2"/>
<sequence>MKKQIAFLLGLLILLVFGLWKINKNYYPIWNSNNINVTADSPITTEKVKIELGFSVISKFRENDTDLFNKREKYTTLYDGGQKEIMINDNGENDFLITYDNKYYFSFRQFKSKWKHQHDYNFHFYQKDNRIFVKIEINGQDALKFDNPMIDISLADKYKGNEPLLEQDIE</sequence>